<dbReference type="STRING" id="44251.PDUR_00250"/>
<feature type="transmembrane region" description="Helical" evidence="1">
    <location>
        <begin position="108"/>
        <end position="125"/>
    </location>
</feature>
<feature type="transmembrane region" description="Helical" evidence="1">
    <location>
        <begin position="39"/>
        <end position="61"/>
    </location>
</feature>
<sequence length="187" mass="21797">MNPAVQWITLLYMIVAGAAMGLAFDGYRVLSLKLRFPGWLNAVLDLLYWLASALIVFRLLYAGNQGQLRFYAFLGLFVGVWAYFLIFSVTVQKFVVMLIHTVEWIWKLLMKLLGILIGMPLLWLWKLAWGILRLLGRILGFMLKLLLRLTKPLWIFPVRWLSPAYHRLLRSAPFTKLANFIAARRKR</sequence>
<evidence type="ECO:0000256" key="1">
    <source>
        <dbReference type="SAM" id="Phobius"/>
    </source>
</evidence>
<reference evidence="2 3" key="1">
    <citation type="submission" date="2014-08" db="EMBL/GenBank/DDBJ databases">
        <title>Comparative genomics of the Paenibacillus odorifer group.</title>
        <authorList>
            <person name="den Bakker H.C."/>
            <person name="Tsai Y.-C."/>
            <person name="Martin N."/>
            <person name="Korlach J."/>
            <person name="Wiedmann M."/>
        </authorList>
    </citation>
    <scope>NUCLEOTIDE SEQUENCE [LARGE SCALE GENOMIC DNA]</scope>
    <source>
        <strain evidence="2 3">DSM 1735</strain>
    </source>
</reference>
<dbReference type="NCBIfam" id="TIGR02893">
    <property type="entry name" value="spore_yabQ"/>
    <property type="match status" value="1"/>
</dbReference>
<keyword evidence="1" id="KW-0812">Transmembrane</keyword>
<dbReference type="Pfam" id="PF09578">
    <property type="entry name" value="Spore_YabQ"/>
    <property type="match status" value="1"/>
</dbReference>
<dbReference type="KEGG" id="pdu:PDUR_00250"/>
<evidence type="ECO:0000313" key="3">
    <source>
        <dbReference type="Proteomes" id="UP000029409"/>
    </source>
</evidence>
<keyword evidence="3" id="KW-1185">Reference proteome</keyword>
<name>A0A089HIX9_PAEDU</name>
<dbReference type="InterPro" id="IPR019074">
    <property type="entry name" value="YabQ"/>
</dbReference>
<dbReference type="AlphaFoldDB" id="A0A089HIX9"/>
<evidence type="ECO:0000313" key="2">
    <source>
        <dbReference type="EMBL" id="AIQ10640.1"/>
    </source>
</evidence>
<dbReference type="RefSeq" id="WP_042204576.1">
    <property type="nucleotide sequence ID" value="NZ_CP009288.1"/>
</dbReference>
<feature type="transmembrane region" description="Helical" evidence="1">
    <location>
        <begin position="73"/>
        <end position="96"/>
    </location>
</feature>
<accession>A0A089HIX9</accession>
<dbReference type="OrthoDB" id="1653819at2"/>
<keyword evidence="1" id="KW-0472">Membrane</keyword>
<feature type="transmembrane region" description="Helical" evidence="1">
    <location>
        <begin position="6"/>
        <end position="27"/>
    </location>
</feature>
<keyword evidence="1" id="KW-1133">Transmembrane helix</keyword>
<proteinExistence type="predicted"/>
<dbReference type="Proteomes" id="UP000029409">
    <property type="component" value="Chromosome"/>
</dbReference>
<dbReference type="EMBL" id="CP009288">
    <property type="protein sequence ID" value="AIQ10640.1"/>
    <property type="molecule type" value="Genomic_DNA"/>
</dbReference>
<protein>
    <submittedName>
        <fullName evidence="2">Spore cortex biosynthesis protein YabQ</fullName>
    </submittedName>
</protein>
<organism evidence="2 3">
    <name type="scientific">Paenibacillus durus</name>
    <name type="common">Paenibacillus azotofixans</name>
    <dbReference type="NCBI Taxonomy" id="44251"/>
    <lineage>
        <taxon>Bacteria</taxon>
        <taxon>Bacillati</taxon>
        <taxon>Bacillota</taxon>
        <taxon>Bacilli</taxon>
        <taxon>Bacillales</taxon>
        <taxon>Paenibacillaceae</taxon>
        <taxon>Paenibacillus</taxon>
    </lineage>
</organism>
<dbReference type="eggNOG" id="ENOG5032RAH">
    <property type="taxonomic scope" value="Bacteria"/>
</dbReference>
<gene>
    <name evidence="2" type="ORF">PDUR_00250</name>
</gene>